<dbReference type="EMBL" id="UFQB01000022">
    <property type="protein sequence ID" value="SSW70034.1"/>
    <property type="molecule type" value="Genomic_DNA"/>
</dbReference>
<dbReference type="PIRSF" id="PIRSF012702">
    <property type="entry name" value="UCP012702"/>
    <property type="match status" value="1"/>
</dbReference>
<dbReference type="InterPro" id="IPR015995">
    <property type="entry name" value="MlrC_N"/>
</dbReference>
<comment type="cofactor">
    <cofactor evidence="1">
        <name>Zn(2+)</name>
        <dbReference type="ChEBI" id="CHEBI:29105"/>
    </cofactor>
    <text evidence="1">Binds 1 zinc ion per subunit.</text>
</comment>
<keyword evidence="1" id="KW-0479">Metal-binding</keyword>
<dbReference type="GO" id="GO:0046872">
    <property type="term" value="F:metal ion binding"/>
    <property type="evidence" value="ECO:0007669"/>
    <property type="project" value="UniProtKB-KW"/>
</dbReference>
<keyword evidence="1" id="KW-0482">Metalloprotease</keyword>
<keyword evidence="1" id="KW-0645">Protease</keyword>
<comment type="function">
    <text evidence="1">Involved in peptidolytic degradation of cyclic heptapeptide hepatotoxin microcystin (MC).</text>
</comment>
<evidence type="ECO:0000313" key="4">
    <source>
        <dbReference type="EMBL" id="SSW70034.1"/>
    </source>
</evidence>
<evidence type="ECO:0000259" key="2">
    <source>
        <dbReference type="Pfam" id="PF07171"/>
    </source>
</evidence>
<accession>A0A446CQ10</accession>
<sequence length="505" mass="54294">MNTHNAAKQYRIAIAGFLQESVTFIDELTTLAQCKAVEIAASGLVETLRGANTGLGGIIDVCERENAEIVPFFAVNGGAAGPISDEVYDHYVDSLIEGLKQAGPLDGVLLDLHGAMVTPTRLDADCETLERVRAVVGPDVPVMVALDYHANLDADTIAQASAVFGYHFSPHTDMGQTGKRAAECLFRTLRGEIDPVMVLIKPGVMVPSIFSATGLEPLKSIVLESIRQAENSDSYLDISVFAGFSYADVPNCGFSVVVVTDRDEARALAIAEDFSAQILKNREALSHRELVYSIENGINRARELVASGRRPVVLLEHADRMHDSTYVLRAVLDQELPKVAVPYLWDPAAVAEAMKAGVGADVKLQVGSHSNERAGGPVTLSGKVVQAGRVTYRATGPYSTGRVVELGNTVVIDTGKAMVSLTSLPSTAVDDDCLTQFGRSLNEFDYVVLRSKTHFRAYFEPVSADILIVDTPDWGPADLTLLPYRRVPLDTTYPFNAPPESGSAG</sequence>
<dbReference type="InterPro" id="IPR010799">
    <property type="entry name" value="MlrC_C"/>
</dbReference>
<dbReference type="GO" id="GO:0006508">
    <property type="term" value="P:proteolysis"/>
    <property type="evidence" value="ECO:0007669"/>
    <property type="project" value="UniProtKB-KW"/>
</dbReference>
<comment type="similarity">
    <text evidence="1">Belongs to the peptidase M81 family.</text>
</comment>
<dbReference type="OrthoDB" id="5288421at2"/>
<gene>
    <name evidence="4" type="ORF">AGI3411_04484</name>
</gene>
<feature type="domain" description="Microcystin LR degradation protein MlrC N-terminal" evidence="3">
    <location>
        <begin position="11"/>
        <end position="301"/>
    </location>
</feature>
<organism evidence="4 5">
    <name type="scientific">Achromobacter agilis</name>
    <dbReference type="NCBI Taxonomy" id="1353888"/>
    <lineage>
        <taxon>Bacteria</taxon>
        <taxon>Pseudomonadati</taxon>
        <taxon>Pseudomonadota</taxon>
        <taxon>Betaproteobacteria</taxon>
        <taxon>Burkholderiales</taxon>
        <taxon>Alcaligenaceae</taxon>
        <taxon>Achromobacter</taxon>
    </lineage>
</organism>
<keyword evidence="5" id="KW-1185">Reference proteome</keyword>
<dbReference type="AlphaFoldDB" id="A0A446CQ10"/>
<dbReference type="GO" id="GO:0008237">
    <property type="term" value="F:metallopeptidase activity"/>
    <property type="evidence" value="ECO:0007669"/>
    <property type="project" value="UniProtKB-KW"/>
</dbReference>
<feature type="domain" description="Microcystin LR degradation protein MlrC C-terminal" evidence="2">
    <location>
        <begin position="322"/>
        <end position="486"/>
    </location>
</feature>
<keyword evidence="1" id="KW-0378">Hydrolase</keyword>
<name>A0A446CQ10_9BURK</name>
<dbReference type="RefSeq" id="WP_129529562.1">
    <property type="nucleotide sequence ID" value="NZ_UFQB01000022.1"/>
</dbReference>
<dbReference type="Pfam" id="PF07171">
    <property type="entry name" value="MlrC_C"/>
    <property type="match status" value="1"/>
</dbReference>
<reference evidence="4 5" key="1">
    <citation type="submission" date="2018-07" db="EMBL/GenBank/DDBJ databases">
        <authorList>
            <person name="Peeters C."/>
        </authorList>
    </citation>
    <scope>NUCLEOTIDE SEQUENCE [LARGE SCALE GENOMIC DNA]</scope>
    <source>
        <strain evidence="4 5">LMG 3411</strain>
    </source>
</reference>
<dbReference type="InterPro" id="IPR009197">
    <property type="entry name" value="MlrC"/>
</dbReference>
<evidence type="ECO:0000259" key="3">
    <source>
        <dbReference type="Pfam" id="PF07364"/>
    </source>
</evidence>
<dbReference type="Proteomes" id="UP000289184">
    <property type="component" value="Unassembled WGS sequence"/>
</dbReference>
<evidence type="ECO:0000256" key="1">
    <source>
        <dbReference type="PIRNR" id="PIRNR012702"/>
    </source>
</evidence>
<evidence type="ECO:0000313" key="5">
    <source>
        <dbReference type="Proteomes" id="UP000289184"/>
    </source>
</evidence>
<protein>
    <recommendedName>
        <fullName evidence="1">Microcystinase C</fullName>
        <shortName evidence="1">MlrC</shortName>
    </recommendedName>
</protein>
<proteinExistence type="inferred from homology"/>
<dbReference type="Pfam" id="PF07364">
    <property type="entry name" value="DUF1485"/>
    <property type="match status" value="1"/>
</dbReference>